<dbReference type="AlphaFoldDB" id="A0A5B6WTE0"/>
<gene>
    <name evidence="1" type="ORF">EPI10_006721</name>
</gene>
<name>A0A5B6WTE0_9ROSI</name>
<organism evidence="1 2">
    <name type="scientific">Gossypium australe</name>
    <dbReference type="NCBI Taxonomy" id="47621"/>
    <lineage>
        <taxon>Eukaryota</taxon>
        <taxon>Viridiplantae</taxon>
        <taxon>Streptophyta</taxon>
        <taxon>Embryophyta</taxon>
        <taxon>Tracheophyta</taxon>
        <taxon>Spermatophyta</taxon>
        <taxon>Magnoliopsida</taxon>
        <taxon>eudicotyledons</taxon>
        <taxon>Gunneridae</taxon>
        <taxon>Pentapetalae</taxon>
        <taxon>rosids</taxon>
        <taxon>malvids</taxon>
        <taxon>Malvales</taxon>
        <taxon>Malvaceae</taxon>
        <taxon>Malvoideae</taxon>
        <taxon>Gossypium</taxon>
    </lineage>
</organism>
<protein>
    <submittedName>
        <fullName evidence="1">Retrotransposon gag protein</fullName>
    </submittedName>
</protein>
<proteinExistence type="predicted"/>
<evidence type="ECO:0000313" key="1">
    <source>
        <dbReference type="EMBL" id="KAA3484648.1"/>
    </source>
</evidence>
<comment type="caution">
    <text evidence="1">The sequence shown here is derived from an EMBL/GenBank/DDBJ whole genome shotgun (WGS) entry which is preliminary data.</text>
</comment>
<dbReference type="OrthoDB" id="694103at2759"/>
<reference evidence="2" key="1">
    <citation type="journal article" date="2019" name="Plant Biotechnol. J.">
        <title>Genome sequencing of the Australian wild diploid species Gossypium australe highlights disease resistance and delayed gland morphogenesis.</title>
        <authorList>
            <person name="Cai Y."/>
            <person name="Cai X."/>
            <person name="Wang Q."/>
            <person name="Wang P."/>
            <person name="Zhang Y."/>
            <person name="Cai C."/>
            <person name="Xu Y."/>
            <person name="Wang K."/>
            <person name="Zhou Z."/>
            <person name="Wang C."/>
            <person name="Geng S."/>
            <person name="Li B."/>
            <person name="Dong Q."/>
            <person name="Hou Y."/>
            <person name="Wang H."/>
            <person name="Ai P."/>
            <person name="Liu Z."/>
            <person name="Yi F."/>
            <person name="Sun M."/>
            <person name="An G."/>
            <person name="Cheng J."/>
            <person name="Zhang Y."/>
            <person name="Shi Q."/>
            <person name="Xie Y."/>
            <person name="Shi X."/>
            <person name="Chang Y."/>
            <person name="Huang F."/>
            <person name="Chen Y."/>
            <person name="Hong S."/>
            <person name="Mi L."/>
            <person name="Sun Q."/>
            <person name="Zhang L."/>
            <person name="Zhou B."/>
            <person name="Peng R."/>
            <person name="Zhang X."/>
            <person name="Liu F."/>
        </authorList>
    </citation>
    <scope>NUCLEOTIDE SEQUENCE [LARGE SCALE GENOMIC DNA]</scope>
    <source>
        <strain evidence="2">cv. PA1801</strain>
    </source>
</reference>
<dbReference type="Proteomes" id="UP000325315">
    <property type="component" value="Unassembled WGS sequence"/>
</dbReference>
<sequence>MARFLRARFDHDMGRLSGEFLHKTFQLFEGENLYDAWERFKSLLRKCPHLSMQDWLQLQIFYNGWDRSLRAGINGASAGAFMNNTYDRACQLIEDMHVSSFV</sequence>
<keyword evidence="2" id="KW-1185">Reference proteome</keyword>
<dbReference type="EMBL" id="SMMG02000002">
    <property type="protein sequence ID" value="KAA3484648.1"/>
    <property type="molecule type" value="Genomic_DNA"/>
</dbReference>
<accession>A0A5B6WTE0</accession>
<evidence type="ECO:0000313" key="2">
    <source>
        <dbReference type="Proteomes" id="UP000325315"/>
    </source>
</evidence>